<sequence>MKRSTLGTVSTAAYTYPAAGGDRPHSVNTVTGPAGVGPGSYSYDAAGNMTGRPGQTITFNDVGKVSKVVAGSVTQDSVYNVDGSILLRTNTAEGASLFVGDTVLSQAAGSSVAAGWDGAGGLLHHQD</sequence>
<evidence type="ECO:0000313" key="2">
    <source>
        <dbReference type="Proteomes" id="UP001215097"/>
    </source>
</evidence>
<name>A0ABY7XIW5_MICLT</name>
<protein>
    <recommendedName>
        <fullName evidence="3">RHS repeat protein</fullName>
    </recommendedName>
</protein>
<proteinExistence type="predicted"/>
<reference evidence="1 2" key="1">
    <citation type="submission" date="2021-06" db="EMBL/GenBank/DDBJ databases">
        <title>Genome-based taxonomic framework of Microbacterium strains isolated from marine environment, the description of four new species and reclassification of four preexisting species.</title>
        <authorList>
            <person name="Lee S.D."/>
            <person name="Kim S.-M."/>
            <person name="Byeon Y.-S."/>
            <person name="Yang H.L."/>
            <person name="Kim I.S."/>
        </authorList>
    </citation>
    <scope>NUCLEOTIDE SEQUENCE [LARGE SCALE GENOMIC DNA]</scope>
    <source>
        <strain evidence="1 2">KACC 14465</strain>
    </source>
</reference>
<accession>A0ABY7XIW5</accession>
<evidence type="ECO:0000313" key="1">
    <source>
        <dbReference type="EMBL" id="WDM41841.1"/>
    </source>
</evidence>
<dbReference type="Gene3D" id="2.180.10.10">
    <property type="entry name" value="RHS repeat-associated core"/>
    <property type="match status" value="1"/>
</dbReference>
<gene>
    <name evidence="1" type="ORF">KV395_00530</name>
</gene>
<evidence type="ECO:0008006" key="3">
    <source>
        <dbReference type="Google" id="ProtNLM"/>
    </source>
</evidence>
<dbReference type="RefSeq" id="WP_282215691.1">
    <property type="nucleotide sequence ID" value="NZ_BAAAUN010000001.1"/>
</dbReference>
<keyword evidence="2" id="KW-1185">Reference proteome</keyword>
<dbReference type="Proteomes" id="UP001215097">
    <property type="component" value="Chromosome"/>
</dbReference>
<organism evidence="1 2">
    <name type="scientific">Microbacterium luteolum</name>
    <name type="common">Aureobacterium luteolum</name>
    <dbReference type="NCBI Taxonomy" id="69367"/>
    <lineage>
        <taxon>Bacteria</taxon>
        <taxon>Bacillati</taxon>
        <taxon>Actinomycetota</taxon>
        <taxon>Actinomycetes</taxon>
        <taxon>Micrococcales</taxon>
        <taxon>Microbacteriaceae</taxon>
        <taxon>Microbacterium</taxon>
    </lineage>
</organism>
<dbReference type="EMBL" id="CP078075">
    <property type="protein sequence ID" value="WDM41841.1"/>
    <property type="molecule type" value="Genomic_DNA"/>
</dbReference>